<dbReference type="InterPro" id="IPR016477">
    <property type="entry name" value="Fructo-/Ketosamine-3-kinase"/>
</dbReference>
<keyword evidence="4" id="KW-1185">Reference proteome</keyword>
<proteinExistence type="predicted"/>
<dbReference type="EC" id="2.7.1.172" evidence="1"/>
<dbReference type="InterPro" id="IPR011009">
    <property type="entry name" value="Kinase-like_dom_sf"/>
</dbReference>
<dbReference type="Gene3D" id="3.90.1200.10">
    <property type="match status" value="1"/>
</dbReference>
<name>A0AAN6SJL4_9PEZI</name>
<organism evidence="3 4">
    <name type="scientific">Pseudoneurospora amorphoporcata</name>
    <dbReference type="NCBI Taxonomy" id="241081"/>
    <lineage>
        <taxon>Eukaryota</taxon>
        <taxon>Fungi</taxon>
        <taxon>Dikarya</taxon>
        <taxon>Ascomycota</taxon>
        <taxon>Pezizomycotina</taxon>
        <taxon>Sordariomycetes</taxon>
        <taxon>Sordariomycetidae</taxon>
        <taxon>Sordariales</taxon>
        <taxon>Sordariaceae</taxon>
        <taxon>Pseudoneurospora</taxon>
    </lineage>
</organism>
<dbReference type="Proteomes" id="UP001303222">
    <property type="component" value="Unassembled WGS sequence"/>
</dbReference>
<sequence length="312" mass="35085">MVKEIVGKSSLATTSKITIGLPDGTKAYLFQKAACGKTAGAIMKGSFEADRALFAFVPTRVPRPIASGAYVNVPNTHFYLSDFVKMRDNTLPCPSSWAAAVSDLYLNSMGRSPTGKFGFPTTTHLADVPVDNTWNASWESFWTQQMKSLFNQEERFNGHDDEVSVLRATYLEKVVPRYLRPLEVDGRSISPCLIHSDLWPGNIKPRADTDELCMFDACAYWGHNEADLAICRNPRYKLGYPFIYEYQKRVPVSEPEADFDARNAVYAIKYHVLLSAMHRNKIFRDVLIAELQSLVDRLDDGTESGHDQPSRL</sequence>
<reference evidence="3" key="1">
    <citation type="journal article" date="2023" name="Mol. Phylogenet. Evol.">
        <title>Genome-scale phylogeny and comparative genomics of the fungal order Sordariales.</title>
        <authorList>
            <person name="Hensen N."/>
            <person name="Bonometti L."/>
            <person name="Westerberg I."/>
            <person name="Brannstrom I.O."/>
            <person name="Guillou S."/>
            <person name="Cros-Aarteil S."/>
            <person name="Calhoun S."/>
            <person name="Haridas S."/>
            <person name="Kuo A."/>
            <person name="Mondo S."/>
            <person name="Pangilinan J."/>
            <person name="Riley R."/>
            <person name="LaButti K."/>
            <person name="Andreopoulos B."/>
            <person name="Lipzen A."/>
            <person name="Chen C."/>
            <person name="Yan M."/>
            <person name="Daum C."/>
            <person name="Ng V."/>
            <person name="Clum A."/>
            <person name="Steindorff A."/>
            <person name="Ohm R.A."/>
            <person name="Martin F."/>
            <person name="Silar P."/>
            <person name="Natvig D.O."/>
            <person name="Lalanne C."/>
            <person name="Gautier V."/>
            <person name="Ament-Velasquez S.L."/>
            <person name="Kruys A."/>
            <person name="Hutchinson M.I."/>
            <person name="Powell A.J."/>
            <person name="Barry K."/>
            <person name="Miller A.N."/>
            <person name="Grigoriev I.V."/>
            <person name="Debuchy R."/>
            <person name="Gladieux P."/>
            <person name="Hiltunen Thoren M."/>
            <person name="Johannesson H."/>
        </authorList>
    </citation>
    <scope>NUCLEOTIDE SEQUENCE</scope>
    <source>
        <strain evidence="3">CBS 626.80</strain>
    </source>
</reference>
<dbReference type="EMBL" id="MU859073">
    <property type="protein sequence ID" value="KAK3955713.1"/>
    <property type="molecule type" value="Genomic_DNA"/>
</dbReference>
<evidence type="ECO:0000313" key="4">
    <source>
        <dbReference type="Proteomes" id="UP001303222"/>
    </source>
</evidence>
<dbReference type="GO" id="GO:0102193">
    <property type="term" value="F:protein-ribulosamine 3-kinase activity"/>
    <property type="evidence" value="ECO:0007669"/>
    <property type="project" value="UniProtKB-EC"/>
</dbReference>
<gene>
    <name evidence="3" type="ORF">QBC32DRAFT_252555</name>
</gene>
<dbReference type="AlphaFoldDB" id="A0AAN6SJL4"/>
<evidence type="ECO:0000313" key="3">
    <source>
        <dbReference type="EMBL" id="KAK3955713.1"/>
    </source>
</evidence>
<dbReference type="PANTHER" id="PTHR12149:SF8">
    <property type="entry name" value="PROTEIN-RIBULOSAMINE 3-KINASE"/>
    <property type="match status" value="1"/>
</dbReference>
<evidence type="ECO:0000256" key="2">
    <source>
        <dbReference type="ARBA" id="ARBA00048655"/>
    </source>
</evidence>
<comment type="catalytic activity">
    <reaction evidence="2">
        <text>N(6)-D-ribulosyl-L-lysyl-[protein] + ATP = N(6)-(3-O-phospho-D-ribulosyl)-L-lysyl-[protein] + ADP + H(+)</text>
        <dbReference type="Rhea" id="RHEA:48432"/>
        <dbReference type="Rhea" id="RHEA-COMP:12103"/>
        <dbReference type="Rhea" id="RHEA-COMP:12104"/>
        <dbReference type="ChEBI" id="CHEBI:15378"/>
        <dbReference type="ChEBI" id="CHEBI:30616"/>
        <dbReference type="ChEBI" id="CHEBI:90418"/>
        <dbReference type="ChEBI" id="CHEBI:90420"/>
        <dbReference type="ChEBI" id="CHEBI:456216"/>
        <dbReference type="EC" id="2.7.1.172"/>
    </reaction>
    <physiologicalReaction direction="left-to-right" evidence="2">
        <dbReference type="Rhea" id="RHEA:48433"/>
    </physiologicalReaction>
</comment>
<dbReference type="SUPFAM" id="SSF56112">
    <property type="entry name" value="Protein kinase-like (PK-like)"/>
    <property type="match status" value="1"/>
</dbReference>
<accession>A0AAN6SJL4</accession>
<dbReference type="Pfam" id="PF03881">
    <property type="entry name" value="Fructosamin_kin"/>
    <property type="match status" value="1"/>
</dbReference>
<evidence type="ECO:0000256" key="1">
    <source>
        <dbReference type="ARBA" id="ARBA00011961"/>
    </source>
</evidence>
<comment type="caution">
    <text evidence="3">The sequence shown here is derived from an EMBL/GenBank/DDBJ whole genome shotgun (WGS) entry which is preliminary data.</text>
</comment>
<dbReference type="PANTHER" id="PTHR12149">
    <property type="entry name" value="FRUCTOSAMINE 3 KINASE-RELATED PROTEIN"/>
    <property type="match status" value="1"/>
</dbReference>
<protein>
    <recommendedName>
        <fullName evidence="1">protein-ribulosamine 3-kinase</fullName>
        <ecNumber evidence="1">2.7.1.172</ecNumber>
    </recommendedName>
</protein>
<reference evidence="3" key="2">
    <citation type="submission" date="2023-06" db="EMBL/GenBank/DDBJ databases">
        <authorList>
            <consortium name="Lawrence Berkeley National Laboratory"/>
            <person name="Mondo S.J."/>
            <person name="Hensen N."/>
            <person name="Bonometti L."/>
            <person name="Westerberg I."/>
            <person name="Brannstrom I.O."/>
            <person name="Guillou S."/>
            <person name="Cros-Aarteil S."/>
            <person name="Calhoun S."/>
            <person name="Haridas S."/>
            <person name="Kuo A."/>
            <person name="Pangilinan J."/>
            <person name="Riley R."/>
            <person name="Labutti K."/>
            <person name="Andreopoulos B."/>
            <person name="Lipzen A."/>
            <person name="Chen C."/>
            <person name="Yanf M."/>
            <person name="Daum C."/>
            <person name="Ng V."/>
            <person name="Clum A."/>
            <person name="Steindorff A."/>
            <person name="Ohm R."/>
            <person name="Martin F."/>
            <person name="Silar P."/>
            <person name="Natvig D."/>
            <person name="Lalanne C."/>
            <person name="Gautier V."/>
            <person name="Ament-Velasquez S.L."/>
            <person name="Kruys A."/>
            <person name="Hutchinson M.I."/>
            <person name="Powell A.J."/>
            <person name="Barry K."/>
            <person name="Miller A.N."/>
            <person name="Grigoriev I.V."/>
            <person name="Debuchy R."/>
            <person name="Gladieux P."/>
            <person name="Thoren M.H."/>
            <person name="Johannesson H."/>
        </authorList>
    </citation>
    <scope>NUCLEOTIDE SEQUENCE</scope>
    <source>
        <strain evidence="3">CBS 626.80</strain>
    </source>
</reference>